<proteinExistence type="predicted"/>
<protein>
    <submittedName>
        <fullName evidence="1">Uncharacterized protein</fullName>
    </submittedName>
</protein>
<dbReference type="EMBL" id="UINC01109597">
    <property type="protein sequence ID" value="SVC76518.1"/>
    <property type="molecule type" value="Genomic_DNA"/>
</dbReference>
<sequence>MTKIVAEKVGNRKIFYRRTYVILFKVIICNEDVT</sequence>
<feature type="non-terminal residue" evidence="1">
    <location>
        <position position="34"/>
    </location>
</feature>
<name>A0A382PV76_9ZZZZ</name>
<gene>
    <name evidence="1" type="ORF">METZ01_LOCUS329372</name>
</gene>
<evidence type="ECO:0000313" key="1">
    <source>
        <dbReference type="EMBL" id="SVC76518.1"/>
    </source>
</evidence>
<dbReference type="AlphaFoldDB" id="A0A382PV76"/>
<reference evidence="1" key="1">
    <citation type="submission" date="2018-05" db="EMBL/GenBank/DDBJ databases">
        <authorList>
            <person name="Lanie J.A."/>
            <person name="Ng W.-L."/>
            <person name="Kazmierczak K.M."/>
            <person name="Andrzejewski T.M."/>
            <person name="Davidsen T.M."/>
            <person name="Wayne K.J."/>
            <person name="Tettelin H."/>
            <person name="Glass J.I."/>
            <person name="Rusch D."/>
            <person name="Podicherti R."/>
            <person name="Tsui H.-C.T."/>
            <person name="Winkler M.E."/>
        </authorList>
    </citation>
    <scope>NUCLEOTIDE SEQUENCE</scope>
</reference>
<accession>A0A382PV76</accession>
<organism evidence="1">
    <name type="scientific">marine metagenome</name>
    <dbReference type="NCBI Taxonomy" id="408172"/>
    <lineage>
        <taxon>unclassified sequences</taxon>
        <taxon>metagenomes</taxon>
        <taxon>ecological metagenomes</taxon>
    </lineage>
</organism>